<feature type="non-terminal residue" evidence="1">
    <location>
        <position position="59"/>
    </location>
</feature>
<proteinExistence type="predicted"/>
<keyword evidence="2" id="KW-1185">Reference proteome</keyword>
<dbReference type="Proteomes" id="UP000265520">
    <property type="component" value="Unassembled WGS sequence"/>
</dbReference>
<name>A0A392URR3_9FABA</name>
<evidence type="ECO:0000313" key="1">
    <source>
        <dbReference type="EMBL" id="MCI78718.1"/>
    </source>
</evidence>
<gene>
    <name evidence="1" type="ORF">A2U01_0099989</name>
</gene>
<dbReference type="AlphaFoldDB" id="A0A392URR3"/>
<organism evidence="1 2">
    <name type="scientific">Trifolium medium</name>
    <dbReference type="NCBI Taxonomy" id="97028"/>
    <lineage>
        <taxon>Eukaryota</taxon>
        <taxon>Viridiplantae</taxon>
        <taxon>Streptophyta</taxon>
        <taxon>Embryophyta</taxon>
        <taxon>Tracheophyta</taxon>
        <taxon>Spermatophyta</taxon>
        <taxon>Magnoliopsida</taxon>
        <taxon>eudicotyledons</taxon>
        <taxon>Gunneridae</taxon>
        <taxon>Pentapetalae</taxon>
        <taxon>rosids</taxon>
        <taxon>fabids</taxon>
        <taxon>Fabales</taxon>
        <taxon>Fabaceae</taxon>
        <taxon>Papilionoideae</taxon>
        <taxon>50 kb inversion clade</taxon>
        <taxon>NPAAA clade</taxon>
        <taxon>Hologalegina</taxon>
        <taxon>IRL clade</taxon>
        <taxon>Trifolieae</taxon>
        <taxon>Trifolium</taxon>
    </lineage>
</organism>
<comment type="caution">
    <text evidence="1">The sequence shown here is derived from an EMBL/GenBank/DDBJ whole genome shotgun (WGS) entry which is preliminary data.</text>
</comment>
<accession>A0A392URR3</accession>
<evidence type="ECO:0000313" key="2">
    <source>
        <dbReference type="Proteomes" id="UP000265520"/>
    </source>
</evidence>
<protein>
    <submittedName>
        <fullName evidence="1">Uncharacterized protein</fullName>
    </submittedName>
</protein>
<reference evidence="1 2" key="1">
    <citation type="journal article" date="2018" name="Front. Plant Sci.">
        <title>Red Clover (Trifolium pratense) and Zigzag Clover (T. medium) - A Picture of Genomic Similarities and Differences.</title>
        <authorList>
            <person name="Dluhosova J."/>
            <person name="Istvanek J."/>
            <person name="Nedelnik J."/>
            <person name="Repkova J."/>
        </authorList>
    </citation>
    <scope>NUCLEOTIDE SEQUENCE [LARGE SCALE GENOMIC DNA]</scope>
    <source>
        <strain evidence="2">cv. 10/8</strain>
        <tissue evidence="1">Leaf</tissue>
    </source>
</reference>
<dbReference type="EMBL" id="LXQA010957144">
    <property type="protein sequence ID" value="MCI78718.1"/>
    <property type="molecule type" value="Genomic_DNA"/>
</dbReference>
<sequence>MKRENTEAIVNSTISTAVETVHSHENASSFCFLHRRNSLPLLWLCRLASVSEESCISQQ</sequence>